<comment type="caution">
    <text evidence="1">The sequence shown here is derived from an EMBL/GenBank/DDBJ whole genome shotgun (WGS) entry which is preliminary data.</text>
</comment>
<evidence type="ECO:0000313" key="2">
    <source>
        <dbReference type="Proteomes" id="UP001518680"/>
    </source>
</evidence>
<reference evidence="1 2" key="1">
    <citation type="submission" date="2021-01" db="EMBL/GenBank/DDBJ databases">
        <title>Complete genome sequences of Corynebacterium macginleyi strains isolated from infectious keratitis.</title>
        <authorList>
            <person name="Sagerfors S."/>
            <person name="Poehlein A."/>
            <person name="Soderquist B."/>
            <person name="Bruggemann H."/>
        </authorList>
    </citation>
    <scope>NUCLEOTIDE SEQUENCE [LARGE SCALE GENOMIC DNA]</scope>
    <source>
        <strain evidence="1 2">12T220</strain>
    </source>
</reference>
<accession>A0ABS1Y7W0</accession>
<name>A0ABS1Y7W0_9CORY</name>
<proteinExistence type="predicted"/>
<dbReference type="SUPFAM" id="SSF53807">
    <property type="entry name" value="Helical backbone' metal receptor"/>
    <property type="match status" value="1"/>
</dbReference>
<sequence length="153" mass="17196">MSDGQGFCEQRSKEAEEQDLAKLWENAEPKIENVVNYAPDTIKLSLENIQKGLLGKFWIVIAAADKNKEFIKEDPAFNSTEAYKSDQVYYTPASTFRLDCYSAQIFLDSIKDSFTKLRLPSFSGHPISTDLVSVGEDVHCEFVKEEVHPGVPA</sequence>
<dbReference type="RefSeq" id="WP_200449220.1">
    <property type="nucleotide sequence ID" value="NZ_JAACBX020000002.1"/>
</dbReference>
<protein>
    <submittedName>
        <fullName evidence="1">ABC transporter substrate-binding protein</fullName>
    </submittedName>
</protein>
<organism evidence="1 2">
    <name type="scientific">Corynebacterium macginleyi</name>
    <dbReference type="NCBI Taxonomy" id="38290"/>
    <lineage>
        <taxon>Bacteria</taxon>
        <taxon>Bacillati</taxon>
        <taxon>Actinomycetota</taxon>
        <taxon>Actinomycetes</taxon>
        <taxon>Mycobacteriales</taxon>
        <taxon>Corynebacteriaceae</taxon>
        <taxon>Corynebacterium</taxon>
    </lineage>
</organism>
<evidence type="ECO:0000313" key="1">
    <source>
        <dbReference type="EMBL" id="MBM0244462.1"/>
    </source>
</evidence>
<dbReference type="Gene3D" id="3.40.50.1980">
    <property type="entry name" value="Nitrogenase molybdenum iron protein domain"/>
    <property type="match status" value="1"/>
</dbReference>
<dbReference type="Proteomes" id="UP001518680">
    <property type="component" value="Unassembled WGS sequence"/>
</dbReference>
<keyword evidence="2" id="KW-1185">Reference proteome</keyword>
<gene>
    <name evidence="1" type="ORF">GWO63_009405</name>
</gene>
<dbReference type="EMBL" id="JAACBX020000002">
    <property type="protein sequence ID" value="MBM0244462.1"/>
    <property type="molecule type" value="Genomic_DNA"/>
</dbReference>